<dbReference type="InterPro" id="IPR036366">
    <property type="entry name" value="PGBDSf"/>
</dbReference>
<feature type="region of interest" description="Disordered" evidence="1">
    <location>
        <begin position="513"/>
        <end position="554"/>
    </location>
</feature>
<dbReference type="GO" id="GO:0016787">
    <property type="term" value="F:hydrolase activity"/>
    <property type="evidence" value="ECO:0007669"/>
    <property type="project" value="UniProtKB-KW"/>
</dbReference>
<dbReference type="InterPro" id="IPR052905">
    <property type="entry name" value="LD-transpeptidase_YkuD-like"/>
</dbReference>
<keyword evidence="5" id="KW-0378">Hydrolase</keyword>
<feature type="signal peptide" evidence="2">
    <location>
        <begin position="1"/>
        <end position="28"/>
    </location>
</feature>
<feature type="domain" description="Peptidoglycan binding-like" evidence="3">
    <location>
        <begin position="821"/>
        <end position="857"/>
    </location>
</feature>
<feature type="compositionally biased region" description="Gly residues" evidence="1">
    <location>
        <begin position="609"/>
        <end position="618"/>
    </location>
</feature>
<evidence type="ECO:0000313" key="5">
    <source>
        <dbReference type="EMBL" id="NYF99110.1"/>
    </source>
</evidence>
<proteinExistence type="predicted"/>
<feature type="domain" description="Peptidoglycan binding-like" evidence="3">
    <location>
        <begin position="309"/>
        <end position="347"/>
    </location>
</feature>
<feature type="domain" description="Peptidoglycan binding-like" evidence="3">
    <location>
        <begin position="649"/>
        <end position="693"/>
    </location>
</feature>
<name>A0A852VUM9_9MICO</name>
<dbReference type="Pfam" id="PF01471">
    <property type="entry name" value="PG_binding_1"/>
    <property type="match status" value="8"/>
</dbReference>
<dbReference type="EMBL" id="JACCAE010000001">
    <property type="protein sequence ID" value="NYF99110.1"/>
    <property type="molecule type" value="Genomic_DNA"/>
</dbReference>
<keyword evidence="6" id="KW-1185">Reference proteome</keyword>
<comment type="caution">
    <text evidence="5">The sequence shown here is derived from an EMBL/GenBank/DDBJ whole genome shotgun (WGS) entry which is preliminary data.</text>
</comment>
<dbReference type="InterPro" id="IPR002477">
    <property type="entry name" value="Peptidoglycan-bd-like"/>
</dbReference>
<feature type="domain" description="Peptidoglycan binding-like" evidence="3">
    <location>
        <begin position="751"/>
        <end position="787"/>
    </location>
</feature>
<dbReference type="InterPro" id="IPR036365">
    <property type="entry name" value="PGBD-like_sf"/>
</dbReference>
<evidence type="ECO:0000259" key="4">
    <source>
        <dbReference type="Pfam" id="PF26571"/>
    </source>
</evidence>
<feature type="region of interest" description="Disordered" evidence="1">
    <location>
        <begin position="430"/>
        <end position="463"/>
    </location>
</feature>
<feature type="domain" description="ARB-07466-like C-terminal" evidence="4">
    <location>
        <begin position="57"/>
        <end position="170"/>
    </location>
</feature>
<evidence type="ECO:0000313" key="6">
    <source>
        <dbReference type="Proteomes" id="UP000554054"/>
    </source>
</evidence>
<feature type="domain" description="Peptidoglycan binding-like" evidence="3">
    <location>
        <begin position="233"/>
        <end position="269"/>
    </location>
</feature>
<evidence type="ECO:0000256" key="2">
    <source>
        <dbReference type="SAM" id="SignalP"/>
    </source>
</evidence>
<accession>A0A852VUM9</accession>
<gene>
    <name evidence="5" type="ORF">BJY20_002502</name>
</gene>
<feature type="domain" description="Peptidoglycan binding-like" evidence="3">
    <location>
        <begin position="374"/>
        <end position="423"/>
    </location>
</feature>
<feature type="domain" description="Peptidoglycan binding-like" evidence="3">
    <location>
        <begin position="467"/>
        <end position="511"/>
    </location>
</feature>
<feature type="compositionally biased region" description="Basic and acidic residues" evidence="1">
    <location>
        <begin position="437"/>
        <end position="446"/>
    </location>
</feature>
<feature type="region of interest" description="Disordered" evidence="1">
    <location>
        <begin position="604"/>
        <end position="643"/>
    </location>
</feature>
<organism evidence="5 6">
    <name type="scientific">Janibacter cremeus</name>
    <dbReference type="NCBI Taxonomy" id="1285192"/>
    <lineage>
        <taxon>Bacteria</taxon>
        <taxon>Bacillati</taxon>
        <taxon>Actinomycetota</taxon>
        <taxon>Actinomycetes</taxon>
        <taxon>Micrococcales</taxon>
        <taxon>Intrasporangiaceae</taxon>
        <taxon>Janibacter</taxon>
    </lineage>
</organism>
<evidence type="ECO:0000256" key="1">
    <source>
        <dbReference type="SAM" id="MobiDB-lite"/>
    </source>
</evidence>
<feature type="chain" id="PRO_5032949265" evidence="2">
    <location>
        <begin position="29"/>
        <end position="865"/>
    </location>
</feature>
<protein>
    <submittedName>
        <fullName evidence="5">Peptidoglycan hydrolase-like protein with peptidoglycan-binding domain</fullName>
    </submittedName>
</protein>
<feature type="compositionally biased region" description="Gly residues" evidence="1">
    <location>
        <begin position="518"/>
        <end position="527"/>
    </location>
</feature>
<dbReference type="SUPFAM" id="SSF47090">
    <property type="entry name" value="PGBD-like"/>
    <property type="match status" value="8"/>
</dbReference>
<dbReference type="Pfam" id="PF26571">
    <property type="entry name" value="VldE"/>
    <property type="match status" value="1"/>
</dbReference>
<dbReference type="Proteomes" id="UP000554054">
    <property type="component" value="Unassembled WGS sequence"/>
</dbReference>
<dbReference type="InterPro" id="IPR058593">
    <property type="entry name" value="ARB_07466-like_C"/>
</dbReference>
<evidence type="ECO:0000259" key="3">
    <source>
        <dbReference type="Pfam" id="PF01471"/>
    </source>
</evidence>
<feature type="domain" description="Peptidoglycan binding-like" evidence="3">
    <location>
        <begin position="558"/>
        <end position="602"/>
    </location>
</feature>
<dbReference type="PANTHER" id="PTHR41533">
    <property type="entry name" value="L,D-TRANSPEPTIDASE HI_1667-RELATED"/>
    <property type="match status" value="1"/>
</dbReference>
<dbReference type="RefSeq" id="WP_185991854.1">
    <property type="nucleotide sequence ID" value="NZ_JACCAE010000001.1"/>
</dbReference>
<reference evidence="5 6" key="1">
    <citation type="submission" date="2020-07" db="EMBL/GenBank/DDBJ databases">
        <title>Sequencing the genomes of 1000 actinobacteria strains.</title>
        <authorList>
            <person name="Klenk H.-P."/>
        </authorList>
    </citation>
    <scope>NUCLEOTIDE SEQUENCE [LARGE SCALE GENOMIC DNA]</scope>
    <source>
        <strain evidence="5 6">DSM 26154</strain>
    </source>
</reference>
<sequence length="865" mass="90279">MSRSVRLVGAALIPAFAFPLATGNVARAAVPSPPTNNNLPGDLDVASPYVPQDTCDPRAKPGVLAFARLVASHYGEYNYGISRNCTGGVTEHSEGRALDWMLNAYDKHERGVADSVLAWLMAPDAQGRQGAMARRFGIMYVIWDRKIWGTYQMDAGWRDYHGPNPHTDHIHFSFSWDGAMQRTSWWTGKAWTGVSTSPSGPSVPITPPKSYPTLSEGARGPDVQLAQKVIGTGADGVFGPATKSALISWQRNHAVRATGVLDAATWAKMVALGKVPARGESTTTPPTTQDTVRLGSRGASVKALQRILGLSVDGVFGPKTNAAVREFQKGKALKVNGVVDGNVWKALNGKSYKKTGSSGGTTKIPATVRQGSTGAAVKELQRELKIGVDGIFGSQTASAVRSFQRKKSLKVNGVVDSNVWKALKGMSYKKTGASGGSKDDSSKDDSSSSTKIPATVRQGSKGAAVKKLQRALDLKVDGIFGSNTASAVRSFQRKNSLAADGIVGANTWRKLLGSKGSSSGGSKGGGSSKDDSSKGDSSSSTKIPATVRQGSKGAAVKKLQRALDLKVDGIFGSNTASAVRSFQRKNSLAADGIVGANTWRKLLGSKGSSSGGSKGGGSSKDDSSKGDSSSSTKIPATVRQGSKGAAVKKLQRALDLKVDGIFGSNTASAVRSFQRRNSLTADGIVGAKTWEALLSRGGGAQSMARASFLGSAGVATVATTTEFAGLKSMVLAEGTRSAAVKNVQQVVGGVAVDGVFGTATAKAVRSFQSSHGLPITGMVDEQTWDALEATKYPFLAYRTTVLKPDSTGPAVTALQSRLGMPTDGVYGPATEQAVRSLQERNGLTRTGYVGAVTWQALEREVLIPA</sequence>
<dbReference type="AlphaFoldDB" id="A0A852VUM9"/>
<dbReference type="Gene3D" id="1.10.101.10">
    <property type="entry name" value="PGBD-like superfamily/PGBD"/>
    <property type="match status" value="8"/>
</dbReference>
<keyword evidence="2" id="KW-0732">Signal</keyword>
<dbReference type="PANTHER" id="PTHR41533:SF2">
    <property type="entry name" value="BLR7131 PROTEIN"/>
    <property type="match status" value="1"/>
</dbReference>